<gene>
    <name evidence="2" type="ORF">QBC42DRAFT_214333</name>
</gene>
<feature type="region of interest" description="Disordered" evidence="1">
    <location>
        <begin position="108"/>
        <end position="147"/>
    </location>
</feature>
<evidence type="ECO:0000313" key="2">
    <source>
        <dbReference type="EMBL" id="KAK4456704.1"/>
    </source>
</evidence>
<dbReference type="PANTHER" id="PTHR38166:SF1">
    <property type="entry name" value="C2H2-TYPE DOMAIN-CONTAINING PROTEIN"/>
    <property type="match status" value="1"/>
</dbReference>
<reference evidence="2" key="2">
    <citation type="submission" date="2023-06" db="EMBL/GenBank/DDBJ databases">
        <authorList>
            <consortium name="Lawrence Berkeley National Laboratory"/>
            <person name="Mondo S.J."/>
            <person name="Hensen N."/>
            <person name="Bonometti L."/>
            <person name="Westerberg I."/>
            <person name="Brannstrom I.O."/>
            <person name="Guillou S."/>
            <person name="Cros-Aarteil S."/>
            <person name="Calhoun S."/>
            <person name="Haridas S."/>
            <person name="Kuo A."/>
            <person name="Pangilinan J."/>
            <person name="Riley R."/>
            <person name="Labutti K."/>
            <person name="Andreopoulos B."/>
            <person name="Lipzen A."/>
            <person name="Chen C."/>
            <person name="Yanf M."/>
            <person name="Daum C."/>
            <person name="Ng V."/>
            <person name="Clum A."/>
            <person name="Steindorff A."/>
            <person name="Ohm R."/>
            <person name="Martin F."/>
            <person name="Silar P."/>
            <person name="Natvig D."/>
            <person name="Lalanne C."/>
            <person name="Gautier V."/>
            <person name="Ament-Velasquez S.L."/>
            <person name="Kruys A."/>
            <person name="Hutchinson M.I."/>
            <person name="Powell A.J."/>
            <person name="Barry K."/>
            <person name="Miller A.N."/>
            <person name="Grigoriev I.V."/>
            <person name="Debuchy R."/>
            <person name="Gladieux P."/>
            <person name="Thoren M.H."/>
            <person name="Johannesson H."/>
        </authorList>
    </citation>
    <scope>NUCLEOTIDE SEQUENCE</scope>
    <source>
        <strain evidence="2">PSN324</strain>
    </source>
</reference>
<feature type="compositionally biased region" description="Basic residues" evidence="1">
    <location>
        <begin position="136"/>
        <end position="145"/>
    </location>
</feature>
<dbReference type="Proteomes" id="UP001321749">
    <property type="component" value="Unassembled WGS sequence"/>
</dbReference>
<dbReference type="EMBL" id="MU865175">
    <property type="protein sequence ID" value="KAK4456704.1"/>
    <property type="molecule type" value="Genomic_DNA"/>
</dbReference>
<evidence type="ECO:0000313" key="3">
    <source>
        <dbReference type="Proteomes" id="UP001321749"/>
    </source>
</evidence>
<feature type="compositionally biased region" description="Gly residues" evidence="1">
    <location>
        <begin position="111"/>
        <end position="124"/>
    </location>
</feature>
<name>A0AAV9H8T2_9PEZI</name>
<evidence type="ECO:0000256" key="1">
    <source>
        <dbReference type="SAM" id="MobiDB-lite"/>
    </source>
</evidence>
<accession>A0AAV9H8T2</accession>
<sequence length="188" mass="21151">MTSSPTIRNEEEEIAAPPDLYLKVGPTEGKVCHRADQVDAVHASEAKENSKACGLSCPFFKLDSVKHSSCRNHRFPKVKDVKRHLRKKHTKPCIAYFRSEKVLARQVKQKNGGGGGGGGAGGGPPECISEQQQQALRRKSRRGKSQRSQWYVIWDTIFPGLRRPESPYLKSELEETVAEFRKFWSEEG</sequence>
<dbReference type="PANTHER" id="PTHR38166">
    <property type="entry name" value="C2H2-TYPE DOMAIN-CONTAINING PROTEIN-RELATED"/>
    <property type="match status" value="1"/>
</dbReference>
<comment type="caution">
    <text evidence="2">The sequence shown here is derived from an EMBL/GenBank/DDBJ whole genome shotgun (WGS) entry which is preliminary data.</text>
</comment>
<protein>
    <submittedName>
        <fullName evidence="2">Uncharacterized protein</fullName>
    </submittedName>
</protein>
<keyword evidence="3" id="KW-1185">Reference proteome</keyword>
<feature type="non-terminal residue" evidence="2">
    <location>
        <position position="188"/>
    </location>
</feature>
<proteinExistence type="predicted"/>
<reference evidence="2" key="1">
    <citation type="journal article" date="2023" name="Mol. Phylogenet. Evol.">
        <title>Genome-scale phylogeny and comparative genomics of the fungal order Sordariales.</title>
        <authorList>
            <person name="Hensen N."/>
            <person name="Bonometti L."/>
            <person name="Westerberg I."/>
            <person name="Brannstrom I.O."/>
            <person name="Guillou S."/>
            <person name="Cros-Aarteil S."/>
            <person name="Calhoun S."/>
            <person name="Haridas S."/>
            <person name="Kuo A."/>
            <person name="Mondo S."/>
            <person name="Pangilinan J."/>
            <person name="Riley R."/>
            <person name="LaButti K."/>
            <person name="Andreopoulos B."/>
            <person name="Lipzen A."/>
            <person name="Chen C."/>
            <person name="Yan M."/>
            <person name="Daum C."/>
            <person name="Ng V."/>
            <person name="Clum A."/>
            <person name="Steindorff A."/>
            <person name="Ohm R.A."/>
            <person name="Martin F."/>
            <person name="Silar P."/>
            <person name="Natvig D.O."/>
            <person name="Lalanne C."/>
            <person name="Gautier V."/>
            <person name="Ament-Velasquez S.L."/>
            <person name="Kruys A."/>
            <person name="Hutchinson M.I."/>
            <person name="Powell A.J."/>
            <person name="Barry K."/>
            <person name="Miller A.N."/>
            <person name="Grigoriev I.V."/>
            <person name="Debuchy R."/>
            <person name="Gladieux P."/>
            <person name="Hiltunen Thoren M."/>
            <person name="Johannesson H."/>
        </authorList>
    </citation>
    <scope>NUCLEOTIDE SEQUENCE</scope>
    <source>
        <strain evidence="2">PSN324</strain>
    </source>
</reference>
<dbReference type="AlphaFoldDB" id="A0AAV9H8T2"/>
<organism evidence="2 3">
    <name type="scientific">Cladorrhinum samala</name>
    <dbReference type="NCBI Taxonomy" id="585594"/>
    <lineage>
        <taxon>Eukaryota</taxon>
        <taxon>Fungi</taxon>
        <taxon>Dikarya</taxon>
        <taxon>Ascomycota</taxon>
        <taxon>Pezizomycotina</taxon>
        <taxon>Sordariomycetes</taxon>
        <taxon>Sordariomycetidae</taxon>
        <taxon>Sordariales</taxon>
        <taxon>Podosporaceae</taxon>
        <taxon>Cladorrhinum</taxon>
    </lineage>
</organism>